<protein>
    <submittedName>
        <fullName evidence="5">Acyl carrier protein</fullName>
    </submittedName>
</protein>
<dbReference type="Pfam" id="PF00550">
    <property type="entry name" value="PP-binding"/>
    <property type="match status" value="1"/>
</dbReference>
<organism evidence="5 6">
    <name type="scientific">Streptosporangium becharense</name>
    <dbReference type="NCBI Taxonomy" id="1816182"/>
    <lineage>
        <taxon>Bacteria</taxon>
        <taxon>Bacillati</taxon>
        <taxon>Actinomycetota</taxon>
        <taxon>Actinomycetes</taxon>
        <taxon>Streptosporangiales</taxon>
        <taxon>Streptosporangiaceae</taxon>
        <taxon>Streptosporangium</taxon>
    </lineage>
</organism>
<dbReference type="RefSeq" id="WP_221206590.1">
    <property type="nucleotide sequence ID" value="NZ_JACHMP010000001.1"/>
</dbReference>
<evidence type="ECO:0000259" key="4">
    <source>
        <dbReference type="PROSITE" id="PS50075"/>
    </source>
</evidence>
<dbReference type="Gene3D" id="1.10.1200.10">
    <property type="entry name" value="ACP-like"/>
    <property type="match status" value="1"/>
</dbReference>
<keyword evidence="2" id="KW-0597">Phosphoprotein</keyword>
<name>A0A7W9MDZ5_9ACTN</name>
<feature type="domain" description="Carrier" evidence="4">
    <location>
        <begin position="14"/>
        <end position="91"/>
    </location>
</feature>
<dbReference type="PROSITE" id="PS00012">
    <property type="entry name" value="PHOSPHOPANTETHEINE"/>
    <property type="match status" value="1"/>
</dbReference>
<dbReference type="SUPFAM" id="SSF47336">
    <property type="entry name" value="ACP-like"/>
    <property type="match status" value="1"/>
</dbReference>
<reference evidence="5 6" key="1">
    <citation type="submission" date="2020-08" db="EMBL/GenBank/DDBJ databases">
        <title>Sequencing the genomes of 1000 actinobacteria strains.</title>
        <authorList>
            <person name="Klenk H.-P."/>
        </authorList>
    </citation>
    <scope>NUCLEOTIDE SEQUENCE [LARGE SCALE GENOMIC DNA]</scope>
    <source>
        <strain evidence="5 6">DSM 46887</strain>
    </source>
</reference>
<proteinExistence type="predicted"/>
<evidence type="ECO:0000313" key="5">
    <source>
        <dbReference type="EMBL" id="MBB5817315.1"/>
    </source>
</evidence>
<dbReference type="InterPro" id="IPR006162">
    <property type="entry name" value="Ppantetheine_attach_site"/>
</dbReference>
<feature type="region of interest" description="Disordered" evidence="3">
    <location>
        <begin position="94"/>
        <end position="120"/>
    </location>
</feature>
<keyword evidence="6" id="KW-1185">Reference proteome</keyword>
<dbReference type="Proteomes" id="UP000540685">
    <property type="component" value="Unassembled WGS sequence"/>
</dbReference>
<evidence type="ECO:0000256" key="3">
    <source>
        <dbReference type="SAM" id="MobiDB-lite"/>
    </source>
</evidence>
<gene>
    <name evidence="5" type="ORF">F4562_000377</name>
</gene>
<dbReference type="EMBL" id="JACHMP010000001">
    <property type="protein sequence ID" value="MBB5817315.1"/>
    <property type="molecule type" value="Genomic_DNA"/>
</dbReference>
<sequence length="120" mass="12669">MTTTPEEPVTMSTTPWPDVFDALLRRHLPLLGAGTLAPATSLPDMGLDSLASVTLLVSLEQEFDIMVPDERLDPDSFATAGALWTMIREVVGDRGPARTGETPARPAGVGEPAGSDRATP</sequence>
<accession>A0A7W9MDZ5</accession>
<dbReference type="AlphaFoldDB" id="A0A7W9MDZ5"/>
<comment type="caution">
    <text evidence="5">The sequence shown here is derived from an EMBL/GenBank/DDBJ whole genome shotgun (WGS) entry which is preliminary data.</text>
</comment>
<dbReference type="InterPro" id="IPR036736">
    <property type="entry name" value="ACP-like_sf"/>
</dbReference>
<evidence type="ECO:0000313" key="6">
    <source>
        <dbReference type="Proteomes" id="UP000540685"/>
    </source>
</evidence>
<evidence type="ECO:0000256" key="2">
    <source>
        <dbReference type="ARBA" id="ARBA00022553"/>
    </source>
</evidence>
<evidence type="ECO:0000256" key="1">
    <source>
        <dbReference type="ARBA" id="ARBA00022450"/>
    </source>
</evidence>
<keyword evidence="1" id="KW-0596">Phosphopantetheine</keyword>
<dbReference type="PROSITE" id="PS50075">
    <property type="entry name" value="CARRIER"/>
    <property type="match status" value="1"/>
</dbReference>
<dbReference type="InterPro" id="IPR009081">
    <property type="entry name" value="PP-bd_ACP"/>
</dbReference>